<feature type="signal peptide" evidence="2">
    <location>
        <begin position="1"/>
        <end position="19"/>
    </location>
</feature>
<dbReference type="PANTHER" id="PTHR31207">
    <property type="entry name" value="ECA1 GAMETOGENESIS FAMILY PROTEIN (DUF784)-RELATED-RELATED"/>
    <property type="match status" value="1"/>
</dbReference>
<accession>A0A8S9SE48</accession>
<proteinExistence type="predicted"/>
<reference evidence="4" key="1">
    <citation type="submission" date="2019-12" db="EMBL/GenBank/DDBJ databases">
        <title>Genome sequencing and annotation of Brassica cretica.</title>
        <authorList>
            <person name="Studholme D.J."/>
            <person name="Sarris P."/>
        </authorList>
    </citation>
    <scope>NUCLEOTIDE SEQUENCE</scope>
    <source>
        <strain evidence="4">PFS-109/04</strain>
        <tissue evidence="4">Leaf</tissue>
    </source>
</reference>
<protein>
    <recommendedName>
        <fullName evidence="3">Prolamin-like domain-containing protein</fullName>
    </recommendedName>
</protein>
<sequence>METKTIFTAFFFITTLVSSAYPNLGQEDTDDEPLVNPGREFDTLDAISPASQDYNNYMLENLPSKYITYLETCGKNMGPSGTVKCNVDVLKEILTNKPISRECCQKVILDEMITILTPSYERDKTSNKEDKEEESRISYCASSLPEGIKHIDGCSTPLKNSDYVQVRRKCRLCDSMDSEIAEHKICKCSFWDRCSAEVESPSSSHHDEIGLS</sequence>
<dbReference type="InterPro" id="IPR040220">
    <property type="entry name" value="DD11"/>
</dbReference>
<dbReference type="Pfam" id="PF05617">
    <property type="entry name" value="Prolamin_like"/>
    <property type="match status" value="1"/>
</dbReference>
<dbReference type="Proteomes" id="UP000712600">
    <property type="component" value="Unassembled WGS sequence"/>
</dbReference>
<dbReference type="PANTHER" id="PTHR31207:SF36">
    <property type="entry name" value="GENOME ASSEMBLY, CHROMOSOME: A01"/>
    <property type="match status" value="1"/>
</dbReference>
<evidence type="ECO:0000256" key="2">
    <source>
        <dbReference type="SAM" id="SignalP"/>
    </source>
</evidence>
<dbReference type="InterPro" id="IPR008502">
    <property type="entry name" value="Prolamin-like"/>
</dbReference>
<feature type="domain" description="Prolamin-like" evidence="3">
    <location>
        <begin position="73"/>
        <end position="108"/>
    </location>
</feature>
<comment type="caution">
    <text evidence="4">The sequence shown here is derived from an EMBL/GenBank/DDBJ whole genome shotgun (WGS) entry which is preliminary data.</text>
</comment>
<evidence type="ECO:0000256" key="1">
    <source>
        <dbReference type="ARBA" id="ARBA00022729"/>
    </source>
</evidence>
<gene>
    <name evidence="4" type="ORF">F2Q69_00038655</name>
</gene>
<evidence type="ECO:0000259" key="3">
    <source>
        <dbReference type="Pfam" id="PF05617"/>
    </source>
</evidence>
<feature type="chain" id="PRO_5035883624" description="Prolamin-like domain-containing protein" evidence="2">
    <location>
        <begin position="20"/>
        <end position="212"/>
    </location>
</feature>
<organism evidence="4 5">
    <name type="scientific">Brassica cretica</name>
    <name type="common">Mustard</name>
    <dbReference type="NCBI Taxonomy" id="69181"/>
    <lineage>
        <taxon>Eukaryota</taxon>
        <taxon>Viridiplantae</taxon>
        <taxon>Streptophyta</taxon>
        <taxon>Embryophyta</taxon>
        <taxon>Tracheophyta</taxon>
        <taxon>Spermatophyta</taxon>
        <taxon>Magnoliopsida</taxon>
        <taxon>eudicotyledons</taxon>
        <taxon>Gunneridae</taxon>
        <taxon>Pentapetalae</taxon>
        <taxon>rosids</taxon>
        <taxon>malvids</taxon>
        <taxon>Brassicales</taxon>
        <taxon>Brassicaceae</taxon>
        <taxon>Brassiceae</taxon>
        <taxon>Brassica</taxon>
    </lineage>
</organism>
<name>A0A8S9SE48_BRACR</name>
<evidence type="ECO:0000313" key="4">
    <source>
        <dbReference type="EMBL" id="KAF3599621.1"/>
    </source>
</evidence>
<evidence type="ECO:0000313" key="5">
    <source>
        <dbReference type="Proteomes" id="UP000712600"/>
    </source>
</evidence>
<dbReference type="EMBL" id="QGKX02000004">
    <property type="protein sequence ID" value="KAF3599621.1"/>
    <property type="molecule type" value="Genomic_DNA"/>
</dbReference>
<keyword evidence="1 2" id="KW-0732">Signal</keyword>
<dbReference type="AlphaFoldDB" id="A0A8S9SE48"/>